<dbReference type="Pfam" id="PF11845">
    <property type="entry name" value="Tll0287-like"/>
    <property type="match status" value="1"/>
</dbReference>
<dbReference type="GO" id="GO:0000155">
    <property type="term" value="F:phosphorelay sensor kinase activity"/>
    <property type="evidence" value="ECO:0007669"/>
    <property type="project" value="InterPro"/>
</dbReference>
<keyword evidence="3" id="KW-0597">Phosphoprotein</keyword>
<dbReference type="InterPro" id="IPR021796">
    <property type="entry name" value="Tll0287-like_dom"/>
</dbReference>
<dbReference type="RefSeq" id="WP_163682504.1">
    <property type="nucleotide sequence ID" value="NZ_JAAIYP010000044.1"/>
</dbReference>
<dbReference type="InterPro" id="IPR036890">
    <property type="entry name" value="HATPase_C_sf"/>
</dbReference>
<evidence type="ECO:0000256" key="2">
    <source>
        <dbReference type="ARBA" id="ARBA00012438"/>
    </source>
</evidence>
<dbReference type="Gene3D" id="3.30.450.20">
    <property type="entry name" value="PAS domain"/>
    <property type="match status" value="1"/>
</dbReference>
<dbReference type="InterPro" id="IPR003661">
    <property type="entry name" value="HisK_dim/P_dom"/>
</dbReference>
<keyword evidence="4" id="KW-0808">Transferase</keyword>
<sequence>MPEPGAGGRLRRLDRATVLAVMAWTVVVIASLAWNLYNTWETSRDLARREAVAHFNKDQAIRYWASRHGGVYVEVDANTPPNPALEHIPERDLTTPSGRHLTLMNPAYMLRQVMDDYAGLYGIRGRITSLLPLNPDNAADPWEEMALKRFETGERQVFEFVTTDGEPYLRLMQAMITEQSCLKCHGHQGYEVGDVRGGVGIALPLAPYQHTARIAMAIQSLTHAVIWLVGVGGIVLVGMRFRALAAEDVAEQARIAVLHHRLELVLGAVSDGIVGMDQKGAVKFANPAAAAILGYGAGELLDRDLHETVNPPGEPGRILLGGVDSGRIGKMFRRKDGTLVPVELAVSPVSEEGQPVGAVVVFRDVSERLEGERRSRELMEKLAQSNQDLQQFAYSVSHDLQEPLRMVGSYLQLLSRRLGDGLDGDCREFIGFAVDGAARMSRMIADLVEFSRVESRAGPMSQVDVNQVVDDALANLAVAIEDSGADIQVDKPLPAVMGDASQLERLFQNLVGNAIKFRSPDRPPHIQVTAVIFDGMAEFRVSDNGIGIPADSFERIFQVFQRLHSRDRYEGSGIGLAVVRRIVERHGGRVWVESREGVGSVFHLTLPLSNLAASGGN</sequence>
<proteinExistence type="predicted"/>
<dbReference type="SMART" id="SM00388">
    <property type="entry name" value="HisKA"/>
    <property type="match status" value="1"/>
</dbReference>
<dbReference type="PANTHER" id="PTHR43304:SF1">
    <property type="entry name" value="PAC DOMAIN-CONTAINING PROTEIN"/>
    <property type="match status" value="1"/>
</dbReference>
<dbReference type="InterPro" id="IPR035965">
    <property type="entry name" value="PAS-like_dom_sf"/>
</dbReference>
<keyword evidence="6" id="KW-0472">Membrane</keyword>
<organism evidence="10 11">
    <name type="scientific">Magnetospirillum aberrantis SpK</name>
    <dbReference type="NCBI Taxonomy" id="908842"/>
    <lineage>
        <taxon>Bacteria</taxon>
        <taxon>Pseudomonadati</taxon>
        <taxon>Pseudomonadota</taxon>
        <taxon>Alphaproteobacteria</taxon>
        <taxon>Rhodospirillales</taxon>
        <taxon>Rhodospirillaceae</taxon>
        <taxon>Magnetospirillum</taxon>
    </lineage>
</organism>
<feature type="domain" description="PAC" evidence="9">
    <location>
        <begin position="326"/>
        <end position="377"/>
    </location>
</feature>
<evidence type="ECO:0000259" key="8">
    <source>
        <dbReference type="PROSITE" id="PS50112"/>
    </source>
</evidence>
<evidence type="ECO:0000256" key="3">
    <source>
        <dbReference type="ARBA" id="ARBA00022553"/>
    </source>
</evidence>
<feature type="domain" description="PAS" evidence="8">
    <location>
        <begin position="258"/>
        <end position="311"/>
    </location>
</feature>
<dbReference type="Gene3D" id="1.10.287.130">
    <property type="match status" value="1"/>
</dbReference>
<dbReference type="Pfam" id="PF02518">
    <property type="entry name" value="HATPase_c"/>
    <property type="match status" value="1"/>
</dbReference>
<dbReference type="Pfam" id="PF13426">
    <property type="entry name" value="PAS_9"/>
    <property type="match status" value="1"/>
</dbReference>
<dbReference type="InterPro" id="IPR036097">
    <property type="entry name" value="HisK_dim/P_sf"/>
</dbReference>
<accession>A0A7C9UYF5</accession>
<dbReference type="Gene3D" id="3.30.450.290">
    <property type="match status" value="1"/>
</dbReference>
<evidence type="ECO:0000259" key="7">
    <source>
        <dbReference type="PROSITE" id="PS50109"/>
    </source>
</evidence>
<dbReference type="SUPFAM" id="SSF55785">
    <property type="entry name" value="PYP-like sensor domain (PAS domain)"/>
    <property type="match status" value="1"/>
</dbReference>
<dbReference type="NCBIfam" id="TIGR00229">
    <property type="entry name" value="sensory_box"/>
    <property type="match status" value="1"/>
</dbReference>
<dbReference type="Pfam" id="PF00512">
    <property type="entry name" value="HisKA"/>
    <property type="match status" value="1"/>
</dbReference>
<evidence type="ECO:0000313" key="11">
    <source>
        <dbReference type="Proteomes" id="UP000480684"/>
    </source>
</evidence>
<dbReference type="CDD" id="cd00130">
    <property type="entry name" value="PAS"/>
    <property type="match status" value="1"/>
</dbReference>
<dbReference type="InterPro" id="IPR000014">
    <property type="entry name" value="PAS"/>
</dbReference>
<dbReference type="AlphaFoldDB" id="A0A7C9UYF5"/>
<dbReference type="PROSITE" id="PS50112">
    <property type="entry name" value="PAS"/>
    <property type="match status" value="1"/>
</dbReference>
<reference evidence="10 11" key="1">
    <citation type="submission" date="2020-02" db="EMBL/GenBank/DDBJ databases">
        <authorList>
            <person name="Dziuba M."/>
            <person name="Kuznetsov B."/>
            <person name="Mardanov A."/>
            <person name="Ravin N."/>
            <person name="Grouzdev D."/>
        </authorList>
    </citation>
    <scope>NUCLEOTIDE SEQUENCE [LARGE SCALE GENOMIC DNA]</scope>
    <source>
        <strain evidence="10 11">SpK</strain>
    </source>
</reference>
<feature type="domain" description="Histidine kinase" evidence="7">
    <location>
        <begin position="395"/>
        <end position="610"/>
    </location>
</feature>
<dbReference type="Gene3D" id="3.30.565.10">
    <property type="entry name" value="Histidine kinase-like ATPase, C-terminal domain"/>
    <property type="match status" value="1"/>
</dbReference>
<dbReference type="Proteomes" id="UP000480684">
    <property type="component" value="Unassembled WGS sequence"/>
</dbReference>
<dbReference type="SUPFAM" id="SSF55874">
    <property type="entry name" value="ATPase domain of HSP90 chaperone/DNA topoisomerase II/histidine kinase"/>
    <property type="match status" value="1"/>
</dbReference>
<dbReference type="EC" id="2.7.13.3" evidence="2"/>
<dbReference type="PROSITE" id="PS50113">
    <property type="entry name" value="PAC"/>
    <property type="match status" value="1"/>
</dbReference>
<keyword evidence="5" id="KW-0418">Kinase</keyword>
<dbReference type="CDD" id="cd00082">
    <property type="entry name" value="HisKA"/>
    <property type="match status" value="1"/>
</dbReference>
<keyword evidence="6" id="KW-1133">Transmembrane helix</keyword>
<name>A0A7C9UYF5_9PROT</name>
<evidence type="ECO:0000256" key="6">
    <source>
        <dbReference type="SAM" id="Phobius"/>
    </source>
</evidence>
<evidence type="ECO:0000256" key="5">
    <source>
        <dbReference type="ARBA" id="ARBA00022777"/>
    </source>
</evidence>
<dbReference type="InterPro" id="IPR005467">
    <property type="entry name" value="His_kinase_dom"/>
</dbReference>
<dbReference type="SMART" id="SM00387">
    <property type="entry name" value="HATPase_c"/>
    <property type="match status" value="1"/>
</dbReference>
<dbReference type="FunFam" id="3.30.565.10:FF:000006">
    <property type="entry name" value="Sensor histidine kinase WalK"/>
    <property type="match status" value="1"/>
</dbReference>
<dbReference type="SMART" id="SM00086">
    <property type="entry name" value="PAC"/>
    <property type="match status" value="1"/>
</dbReference>
<dbReference type="SMART" id="SM00091">
    <property type="entry name" value="PAS"/>
    <property type="match status" value="1"/>
</dbReference>
<dbReference type="InterPro" id="IPR003594">
    <property type="entry name" value="HATPase_dom"/>
</dbReference>
<evidence type="ECO:0000256" key="4">
    <source>
        <dbReference type="ARBA" id="ARBA00022679"/>
    </source>
</evidence>
<keyword evidence="11" id="KW-1185">Reference proteome</keyword>
<comment type="caution">
    <text evidence="10">The sequence shown here is derived from an EMBL/GenBank/DDBJ whole genome shotgun (WGS) entry which is preliminary data.</text>
</comment>
<dbReference type="PRINTS" id="PR00344">
    <property type="entry name" value="BCTRLSENSOR"/>
</dbReference>
<feature type="transmembrane region" description="Helical" evidence="6">
    <location>
        <begin position="16"/>
        <end position="37"/>
    </location>
</feature>
<dbReference type="PROSITE" id="PS50109">
    <property type="entry name" value="HIS_KIN"/>
    <property type="match status" value="1"/>
</dbReference>
<keyword evidence="6" id="KW-0812">Transmembrane</keyword>
<dbReference type="PANTHER" id="PTHR43304">
    <property type="entry name" value="PHYTOCHROME-LIKE PROTEIN CPH1"/>
    <property type="match status" value="1"/>
</dbReference>
<evidence type="ECO:0000313" key="10">
    <source>
        <dbReference type="EMBL" id="NFV81969.1"/>
    </source>
</evidence>
<dbReference type="SUPFAM" id="SSF47384">
    <property type="entry name" value="Homodimeric domain of signal transducing histidine kinase"/>
    <property type="match status" value="1"/>
</dbReference>
<comment type="catalytic activity">
    <reaction evidence="1">
        <text>ATP + protein L-histidine = ADP + protein N-phospho-L-histidine.</text>
        <dbReference type="EC" id="2.7.13.3"/>
    </reaction>
</comment>
<evidence type="ECO:0000256" key="1">
    <source>
        <dbReference type="ARBA" id="ARBA00000085"/>
    </source>
</evidence>
<gene>
    <name evidence="10" type="ORF">G4223_17810</name>
</gene>
<dbReference type="InterPro" id="IPR052162">
    <property type="entry name" value="Sensor_kinase/Photoreceptor"/>
</dbReference>
<evidence type="ECO:0000259" key="9">
    <source>
        <dbReference type="PROSITE" id="PS50113"/>
    </source>
</evidence>
<dbReference type="InterPro" id="IPR001610">
    <property type="entry name" value="PAC"/>
</dbReference>
<protein>
    <recommendedName>
        <fullName evidence="2">histidine kinase</fullName>
        <ecNumber evidence="2">2.7.13.3</ecNumber>
    </recommendedName>
</protein>
<dbReference type="InterPro" id="IPR004358">
    <property type="entry name" value="Sig_transdc_His_kin-like_C"/>
</dbReference>
<dbReference type="EMBL" id="JAAIYP010000044">
    <property type="protein sequence ID" value="NFV81969.1"/>
    <property type="molecule type" value="Genomic_DNA"/>
</dbReference>
<dbReference type="InterPro" id="IPR000700">
    <property type="entry name" value="PAS-assoc_C"/>
</dbReference>